<organism evidence="4 5">
    <name type="scientific">Pseudomyxococcus hansupus</name>
    <dbReference type="NCBI Taxonomy" id="1297742"/>
    <lineage>
        <taxon>Bacteria</taxon>
        <taxon>Pseudomonadati</taxon>
        <taxon>Myxococcota</taxon>
        <taxon>Myxococcia</taxon>
        <taxon>Myxococcales</taxon>
        <taxon>Cystobacterineae</taxon>
        <taxon>Myxococcaceae</taxon>
        <taxon>Pseudomyxococcus</taxon>
    </lineage>
</organism>
<dbReference type="AlphaFoldDB" id="A0A0H4X747"/>
<reference evidence="4 5" key="1">
    <citation type="journal article" date="2016" name="PLoS ONE">
        <title>Complete Genome Sequence and Comparative Genomics of a Novel Myxobacterium Myxococcus hansupus.</title>
        <authorList>
            <person name="Sharma G."/>
            <person name="Narwani T."/>
            <person name="Subramanian S."/>
        </authorList>
    </citation>
    <scope>NUCLEOTIDE SEQUENCE [LARGE SCALE GENOMIC DNA]</scope>
    <source>
        <strain evidence="5">mixupus</strain>
    </source>
</reference>
<dbReference type="STRING" id="1297742.A176_000604"/>
<dbReference type="KEGG" id="mym:A176_000604"/>
<dbReference type="Proteomes" id="UP000009026">
    <property type="component" value="Chromosome"/>
</dbReference>
<dbReference type="InterPro" id="IPR011006">
    <property type="entry name" value="CheY-like_superfamily"/>
</dbReference>
<dbReference type="Pfam" id="PF00072">
    <property type="entry name" value="Response_reg"/>
    <property type="match status" value="1"/>
</dbReference>
<protein>
    <submittedName>
        <fullName evidence="4">Response regulator</fullName>
    </submittedName>
</protein>
<evidence type="ECO:0000256" key="2">
    <source>
        <dbReference type="PROSITE-ProRule" id="PRU00169"/>
    </source>
</evidence>
<dbReference type="InterPro" id="IPR001789">
    <property type="entry name" value="Sig_transdc_resp-reg_receiver"/>
</dbReference>
<dbReference type="OrthoDB" id="5514768at2"/>
<feature type="modified residue" description="4-aspartylphosphate" evidence="2">
    <location>
        <position position="61"/>
    </location>
</feature>
<gene>
    <name evidence="4" type="ORF">A176_000604</name>
</gene>
<feature type="domain" description="Response regulatory" evidence="3">
    <location>
        <begin position="12"/>
        <end position="127"/>
    </location>
</feature>
<dbReference type="Gene3D" id="3.40.50.2300">
    <property type="match status" value="1"/>
</dbReference>
<dbReference type="PROSITE" id="PS50110">
    <property type="entry name" value="RESPONSE_REGULATORY"/>
    <property type="match status" value="1"/>
</dbReference>
<dbReference type="eggNOG" id="COG3437">
    <property type="taxonomic scope" value="Bacteria"/>
</dbReference>
<proteinExistence type="predicted"/>
<accession>A0A0H4X747</accession>
<dbReference type="PATRIC" id="fig|1297742.4.peg.613"/>
<keyword evidence="1 2" id="KW-0597">Phosphoprotein</keyword>
<dbReference type="SMART" id="SM00448">
    <property type="entry name" value="REC"/>
    <property type="match status" value="1"/>
</dbReference>
<dbReference type="SUPFAM" id="SSF52172">
    <property type="entry name" value="CheY-like"/>
    <property type="match status" value="1"/>
</dbReference>
<evidence type="ECO:0000313" key="4">
    <source>
        <dbReference type="EMBL" id="AKQ63692.1"/>
    </source>
</evidence>
<dbReference type="GO" id="GO:0000160">
    <property type="term" value="P:phosphorelay signal transduction system"/>
    <property type="evidence" value="ECO:0007669"/>
    <property type="project" value="InterPro"/>
</dbReference>
<evidence type="ECO:0000259" key="3">
    <source>
        <dbReference type="PROSITE" id="PS50110"/>
    </source>
</evidence>
<evidence type="ECO:0000256" key="1">
    <source>
        <dbReference type="ARBA" id="ARBA00022553"/>
    </source>
</evidence>
<sequence>MLHLEAMTPPPVVLISDDEPLIVSALAREGKRSGLNCISDTTSERVLELAREHRPAVIILDINQHQDGRDLLAQLKQDPSTRDCKVIILSAVEDQFTRHVCFELGADDYEVKPFDPTFMTRVARLASSVSRARI</sequence>
<dbReference type="PANTHER" id="PTHR44591">
    <property type="entry name" value="STRESS RESPONSE REGULATOR PROTEIN 1"/>
    <property type="match status" value="1"/>
</dbReference>
<dbReference type="InterPro" id="IPR050595">
    <property type="entry name" value="Bact_response_regulator"/>
</dbReference>
<dbReference type="EMBL" id="CP012109">
    <property type="protein sequence ID" value="AKQ63692.1"/>
    <property type="molecule type" value="Genomic_DNA"/>
</dbReference>
<evidence type="ECO:0000313" key="5">
    <source>
        <dbReference type="Proteomes" id="UP000009026"/>
    </source>
</evidence>
<name>A0A0H4X747_9BACT</name>
<keyword evidence="5" id="KW-1185">Reference proteome</keyword>
<dbReference type="PANTHER" id="PTHR44591:SF3">
    <property type="entry name" value="RESPONSE REGULATORY DOMAIN-CONTAINING PROTEIN"/>
    <property type="match status" value="1"/>
</dbReference>